<dbReference type="AlphaFoldDB" id="A0ABD6Z3T6"/>
<name>A0ABD6Z3T6_ENTCA</name>
<dbReference type="Proteomes" id="UP000422837">
    <property type="component" value="Chromosome"/>
</dbReference>
<protein>
    <submittedName>
        <fullName evidence="1">Uncharacterized protein</fullName>
    </submittedName>
</protein>
<evidence type="ECO:0000313" key="2">
    <source>
        <dbReference type="Proteomes" id="UP000422837"/>
    </source>
</evidence>
<organism evidence="1 2">
    <name type="scientific">Enterococcus casseliflavus</name>
    <name type="common">Enterococcus flavescens</name>
    <dbReference type="NCBI Taxonomy" id="37734"/>
    <lineage>
        <taxon>Bacteria</taxon>
        <taxon>Bacillati</taxon>
        <taxon>Bacillota</taxon>
        <taxon>Bacilli</taxon>
        <taxon>Lactobacillales</taxon>
        <taxon>Enterococcaceae</taxon>
        <taxon>Enterococcus</taxon>
    </lineage>
</organism>
<evidence type="ECO:0000313" key="1">
    <source>
        <dbReference type="EMBL" id="QGN31042.1"/>
    </source>
</evidence>
<accession>A0ABD6Z3T6</accession>
<gene>
    <name evidence="1" type="ORF">GFU50_16660</name>
</gene>
<sequence length="54" mass="6194">MYFFSGKIALLQLRKMAERQGISAVAALGLPKEKTKRNSYRLVIRPIDKQKWSG</sequence>
<dbReference type="EMBL" id="CP046123">
    <property type="protein sequence ID" value="QGN31042.1"/>
    <property type="molecule type" value="Genomic_DNA"/>
</dbReference>
<dbReference type="RefSeq" id="WP_154694629.1">
    <property type="nucleotide sequence ID" value="NZ_JAQRDL010000012.1"/>
</dbReference>
<proteinExistence type="predicted"/>
<reference evidence="1 2" key="1">
    <citation type="submission" date="2019-11" db="EMBL/GenBank/DDBJ databases">
        <title>Detection and genome characteristic of a blood enterococcus casselifavus isolate from Zhengzhou,china.</title>
        <authorList>
            <person name="Wen P."/>
        </authorList>
    </citation>
    <scope>NUCLEOTIDE SEQUENCE [LARGE SCALE GENOMIC DNA]</scope>
    <source>
        <strain evidence="1 2">EC291</strain>
    </source>
</reference>